<dbReference type="PANTHER" id="PTHR12941">
    <property type="entry name" value="ER MEMBRANE PROTEIN COMPLEX"/>
    <property type="match status" value="1"/>
</dbReference>
<dbReference type="Pfam" id="PF03665">
    <property type="entry name" value="UPF0172"/>
    <property type="match status" value="1"/>
</dbReference>
<dbReference type="InterPro" id="IPR005366">
    <property type="entry name" value="EMC8/9"/>
</dbReference>
<keyword evidence="4" id="KW-1185">Reference proteome</keyword>
<gene>
    <name evidence="3" type="ORF">TSPI_09317</name>
</gene>
<dbReference type="Proteomes" id="UP001558632">
    <property type="component" value="Unassembled WGS sequence"/>
</dbReference>
<accession>A0ABR3KEV0</accession>
<dbReference type="PANTHER" id="PTHR12941:SF10">
    <property type="entry name" value="ER MEMBRANE PROTEIN COMPLEX SUBUNIT 8_9 HOMOLOG"/>
    <property type="match status" value="1"/>
</dbReference>
<comment type="similarity">
    <text evidence="1">Belongs to the EMC8/EMC9 family.</text>
</comment>
<comment type="caution">
    <text evidence="3">The sequence shown here is derived from an EMBL/GenBank/DDBJ whole genome shotgun (WGS) entry which is preliminary data.</text>
</comment>
<evidence type="ECO:0000313" key="3">
    <source>
        <dbReference type="EMBL" id="KAL1236610.1"/>
    </source>
</evidence>
<reference evidence="3 4" key="1">
    <citation type="submission" date="2024-07" db="EMBL/GenBank/DDBJ databases">
        <title>Enhanced genomic and transcriptomic resources for Trichinella pseudospiralis and T. spiralis underpin the discovery of pronounced molecular differences between stages and species.</title>
        <authorList>
            <person name="Pasi K.K."/>
            <person name="La Rosa G."/>
            <person name="Gomez-Morales M.A."/>
            <person name="Tosini F."/>
            <person name="Sumanam S."/>
            <person name="Young N.D."/>
            <person name="Chang B.C."/>
            <person name="Robin G.B."/>
        </authorList>
    </citation>
    <scope>NUCLEOTIDE SEQUENCE [LARGE SCALE GENOMIC DNA]</scope>
    <source>
        <strain evidence="3">ISS534</strain>
    </source>
</reference>
<proteinExistence type="inferred from homology"/>
<feature type="domain" description="MPN" evidence="2">
    <location>
        <begin position="4"/>
        <end position="139"/>
    </location>
</feature>
<dbReference type="EMBL" id="JBEUSY010000368">
    <property type="protein sequence ID" value="KAL1236610.1"/>
    <property type="molecule type" value="Genomic_DNA"/>
</dbReference>
<dbReference type="Gene3D" id="3.40.140.10">
    <property type="entry name" value="Cytidine Deaminase, domain 2"/>
    <property type="match status" value="1"/>
</dbReference>
<sequence length="236" mass="27145">MTEFSLSSKATCLMILHAAKYPHCCVSGILLGKKDKNDQVVNVVTVIPLFHRWHQLSAMAEVALMQINMMINESQQQIVGYYQANELLNDDSLDASALRFGEKILSYFNDAVVVLLKNSSLLNFSNAGCFKAFSWNGNSWKVKSPTQFYFDKVSKIQRVVEACFEAKLYRTLCDFDDHWRMSNSILRIQKLAEMKSWQSQLEVVIHTNMMLDKMQYFVMAFHLGTFCLNVCHQNLL</sequence>
<evidence type="ECO:0000256" key="1">
    <source>
        <dbReference type="ARBA" id="ARBA00007461"/>
    </source>
</evidence>
<name>A0ABR3KEV0_TRISP</name>
<organism evidence="3 4">
    <name type="scientific">Trichinella spiralis</name>
    <name type="common">Trichina worm</name>
    <dbReference type="NCBI Taxonomy" id="6334"/>
    <lineage>
        <taxon>Eukaryota</taxon>
        <taxon>Metazoa</taxon>
        <taxon>Ecdysozoa</taxon>
        <taxon>Nematoda</taxon>
        <taxon>Enoplea</taxon>
        <taxon>Dorylaimia</taxon>
        <taxon>Trichinellida</taxon>
        <taxon>Trichinellidae</taxon>
        <taxon>Trichinella</taxon>
    </lineage>
</organism>
<evidence type="ECO:0000259" key="2">
    <source>
        <dbReference type="PROSITE" id="PS50249"/>
    </source>
</evidence>
<dbReference type="CDD" id="cd08060">
    <property type="entry name" value="MPN_UPF0172"/>
    <property type="match status" value="1"/>
</dbReference>
<dbReference type="InterPro" id="IPR037518">
    <property type="entry name" value="MPN"/>
</dbReference>
<dbReference type="PROSITE" id="PS50249">
    <property type="entry name" value="MPN"/>
    <property type="match status" value="1"/>
</dbReference>
<protein>
    <submittedName>
        <fullName evidence="3">ER membrane protein complex subunit</fullName>
    </submittedName>
</protein>
<evidence type="ECO:0000313" key="4">
    <source>
        <dbReference type="Proteomes" id="UP001558632"/>
    </source>
</evidence>